<sequence length="334" mass="37686">MALNNPDILYPLLDQLSQKVRYLNHRISYAIDDARRLVDVAVDQTNQATFETNYVANIKDEDAEKIDYWDNETTSMRNKLNRLLQGIEATHNRLNGIRRACNQSAQHWNKEHDIAVAWLRRAKNRLATAINNLNIAISSLQAAEARLNRAQSALSSCQNSYRTDSNGRRIYNDCSGHQREVANARHQVSIAQDEVRRWELEKREAEVEVAAAEARVRRCEEALSLIRQATDMNAVSINIILDADNFCRRGLEEVRSAGEIISRTKELNAQQDALVQENKAHLATAQNFSSDASTSFARASSLSADVQSYGSRAGEEIDRKVDLLKEFGFTPGNL</sequence>
<dbReference type="Gene3D" id="1.20.120.330">
    <property type="entry name" value="Nucleotidyltransferases domain 2"/>
    <property type="match status" value="1"/>
</dbReference>
<comment type="caution">
    <text evidence="2">The sequence shown here is derived from an EMBL/GenBank/DDBJ whole genome shotgun (WGS) entry which is preliminary data.</text>
</comment>
<dbReference type="AlphaFoldDB" id="A0A5B2VL21"/>
<protein>
    <submittedName>
        <fullName evidence="2">Uncharacterized protein</fullName>
    </submittedName>
</protein>
<proteinExistence type="predicted"/>
<feature type="coiled-coil region" evidence="1">
    <location>
        <begin position="130"/>
        <end position="229"/>
    </location>
</feature>
<evidence type="ECO:0000313" key="2">
    <source>
        <dbReference type="EMBL" id="KAA2239216.1"/>
    </source>
</evidence>
<organism evidence="2 3">
    <name type="scientific">Chitinophaga agrisoli</name>
    <dbReference type="NCBI Taxonomy" id="2607653"/>
    <lineage>
        <taxon>Bacteria</taxon>
        <taxon>Pseudomonadati</taxon>
        <taxon>Bacteroidota</taxon>
        <taxon>Chitinophagia</taxon>
        <taxon>Chitinophagales</taxon>
        <taxon>Chitinophagaceae</taxon>
        <taxon>Chitinophaga</taxon>
    </lineage>
</organism>
<gene>
    <name evidence="2" type="ORF">F0L74_23710</name>
</gene>
<accession>A0A5B2VL21</accession>
<dbReference type="EMBL" id="VUOC01000004">
    <property type="protein sequence ID" value="KAA2239216.1"/>
    <property type="molecule type" value="Genomic_DNA"/>
</dbReference>
<evidence type="ECO:0000313" key="3">
    <source>
        <dbReference type="Proteomes" id="UP000324611"/>
    </source>
</evidence>
<reference evidence="2 3" key="1">
    <citation type="submission" date="2019-09" db="EMBL/GenBank/DDBJ databases">
        <title>Chitinophaga ginsengihumi sp. nov., isolated from soil of ginseng rhizosphere.</title>
        <authorList>
            <person name="Lee J."/>
        </authorList>
    </citation>
    <scope>NUCLEOTIDE SEQUENCE [LARGE SCALE GENOMIC DNA]</scope>
    <source>
        <strain evidence="2 3">BN140078</strain>
    </source>
</reference>
<dbReference type="Proteomes" id="UP000324611">
    <property type="component" value="Unassembled WGS sequence"/>
</dbReference>
<name>A0A5B2VL21_9BACT</name>
<evidence type="ECO:0000256" key="1">
    <source>
        <dbReference type="SAM" id="Coils"/>
    </source>
</evidence>
<keyword evidence="1" id="KW-0175">Coiled coil</keyword>
<dbReference type="RefSeq" id="WP_149840395.1">
    <property type="nucleotide sequence ID" value="NZ_VUOC01000004.1"/>
</dbReference>
<keyword evidence="3" id="KW-1185">Reference proteome</keyword>
<reference evidence="2 3" key="2">
    <citation type="submission" date="2019-09" db="EMBL/GenBank/DDBJ databases">
        <authorList>
            <person name="Jin C."/>
        </authorList>
    </citation>
    <scope>NUCLEOTIDE SEQUENCE [LARGE SCALE GENOMIC DNA]</scope>
    <source>
        <strain evidence="2 3">BN140078</strain>
    </source>
</reference>